<organism evidence="6 7">
    <name type="scientific">Candidatus Pandoraea novymonadis</name>
    <dbReference type="NCBI Taxonomy" id="1808959"/>
    <lineage>
        <taxon>Bacteria</taxon>
        <taxon>Pseudomonadati</taxon>
        <taxon>Pseudomonadota</taxon>
        <taxon>Betaproteobacteria</taxon>
        <taxon>Burkholderiales</taxon>
        <taxon>Burkholderiaceae</taxon>
        <taxon>Pandoraea</taxon>
    </lineage>
</organism>
<comment type="catalytic activity">
    <reaction evidence="5">
        <text>(6R)-5,10-methylene-5,6,7,8-tetrahydrofolate + 3-methyl-2-oxobutanoate + H2O = 2-dehydropantoate + (6S)-5,6,7,8-tetrahydrofolate</text>
        <dbReference type="Rhea" id="RHEA:11824"/>
        <dbReference type="ChEBI" id="CHEBI:11561"/>
        <dbReference type="ChEBI" id="CHEBI:11851"/>
        <dbReference type="ChEBI" id="CHEBI:15377"/>
        <dbReference type="ChEBI" id="CHEBI:15636"/>
        <dbReference type="ChEBI" id="CHEBI:57453"/>
        <dbReference type="EC" id="2.1.2.11"/>
    </reaction>
</comment>
<evidence type="ECO:0000256" key="4">
    <source>
        <dbReference type="ARBA" id="ARBA00022679"/>
    </source>
</evidence>
<evidence type="ECO:0000256" key="3">
    <source>
        <dbReference type="ARBA" id="ARBA00022655"/>
    </source>
</evidence>
<name>A0ABX5FDS9_9BURK</name>
<feature type="binding site" evidence="5">
    <location>
        <position position="120"/>
    </location>
    <ligand>
        <name>3-methyl-2-oxobutanoate</name>
        <dbReference type="ChEBI" id="CHEBI:11851"/>
    </ligand>
</feature>
<feature type="active site" description="Proton acceptor" evidence="5">
    <location>
        <position position="189"/>
    </location>
</feature>
<dbReference type="HAMAP" id="MF_00156">
    <property type="entry name" value="PanB"/>
    <property type="match status" value="1"/>
</dbReference>
<dbReference type="EMBL" id="MUHY01000001">
    <property type="protein sequence ID" value="PSB91880.1"/>
    <property type="molecule type" value="Genomic_DNA"/>
</dbReference>
<dbReference type="InterPro" id="IPR003700">
    <property type="entry name" value="Pantoate_hydroxy_MeTrfase"/>
</dbReference>
<dbReference type="Gene3D" id="3.20.20.60">
    <property type="entry name" value="Phosphoenolpyruvate-binding domains"/>
    <property type="match status" value="1"/>
</dbReference>
<dbReference type="Proteomes" id="UP000242660">
    <property type="component" value="Unassembled WGS sequence"/>
</dbReference>
<evidence type="ECO:0000313" key="6">
    <source>
        <dbReference type="EMBL" id="PSB91880.1"/>
    </source>
</evidence>
<dbReference type="NCBIfam" id="NF001452">
    <property type="entry name" value="PRK00311.1"/>
    <property type="match status" value="1"/>
</dbReference>
<accession>A0ABX5FDS9</accession>
<dbReference type="RefSeq" id="WP_106181785.1">
    <property type="nucleotide sequence ID" value="NZ_MUHY01000001.1"/>
</dbReference>
<dbReference type="CDD" id="cd06557">
    <property type="entry name" value="KPHMT-like"/>
    <property type="match status" value="1"/>
</dbReference>
<dbReference type="PIRSF" id="PIRSF000388">
    <property type="entry name" value="Pantoate_hydroxy_MeTrfase"/>
    <property type="match status" value="1"/>
</dbReference>
<comment type="caution">
    <text evidence="6">The sequence shown here is derived from an EMBL/GenBank/DDBJ whole genome shotgun (WGS) entry which is preliminary data.</text>
</comment>
<feature type="binding site" evidence="5">
    <location>
        <position position="92"/>
    </location>
    <ligand>
        <name>Mg(2+)</name>
        <dbReference type="ChEBI" id="CHEBI:18420"/>
    </ligand>
</feature>
<evidence type="ECO:0000313" key="7">
    <source>
        <dbReference type="Proteomes" id="UP000242660"/>
    </source>
</evidence>
<keyword evidence="3 5" id="KW-0566">Pantothenate biosynthesis</keyword>
<dbReference type="Pfam" id="PF02548">
    <property type="entry name" value="Pantoate_transf"/>
    <property type="match status" value="1"/>
</dbReference>
<keyword evidence="5" id="KW-0963">Cytoplasm</keyword>
<evidence type="ECO:0000256" key="1">
    <source>
        <dbReference type="ARBA" id="ARBA00008676"/>
    </source>
</evidence>
<reference evidence="6 7" key="1">
    <citation type="journal article" date="2017" name="Front. Microbiol.">
        <title>Genome of Ca. Pandoraea novymonadis, an Endosymbiotic Bacterium of the Trypanosomatid Novymonas esmeraldas.</title>
        <authorList>
            <person name="Kostygov A.Y."/>
            <person name="Butenko A."/>
            <person name="Nenarokova A."/>
            <person name="Tashyreva D."/>
            <person name="Flegontov P."/>
            <person name="Lukes J."/>
            <person name="Yurchenko V."/>
        </authorList>
    </citation>
    <scope>NUCLEOTIDE SEQUENCE [LARGE SCALE GENOMIC DNA]</scope>
    <source>
        <strain evidence="6 7">E262</strain>
    </source>
</reference>
<dbReference type="InterPro" id="IPR040442">
    <property type="entry name" value="Pyrv_kinase-like_dom_sf"/>
</dbReference>
<keyword evidence="7" id="KW-1185">Reference proteome</keyword>
<gene>
    <name evidence="5 6" type="primary">panB</name>
    <name evidence="6" type="ORF">BZL35_00097</name>
</gene>
<dbReference type="PANTHER" id="PTHR20881">
    <property type="entry name" value="3-METHYL-2-OXOBUTANOATE HYDROXYMETHYLTRANSFERASE"/>
    <property type="match status" value="1"/>
</dbReference>
<dbReference type="PANTHER" id="PTHR20881:SF0">
    <property type="entry name" value="3-METHYL-2-OXOBUTANOATE HYDROXYMETHYLTRANSFERASE"/>
    <property type="match status" value="1"/>
</dbReference>
<feature type="binding site" evidence="5">
    <location>
        <position position="53"/>
    </location>
    <ligand>
        <name>Mg(2+)</name>
        <dbReference type="ChEBI" id="CHEBI:18420"/>
    </ligand>
</feature>
<feature type="binding site" evidence="5">
    <location>
        <position position="122"/>
    </location>
    <ligand>
        <name>Mg(2+)</name>
        <dbReference type="ChEBI" id="CHEBI:18420"/>
    </ligand>
</feature>
<dbReference type="NCBIfam" id="TIGR00222">
    <property type="entry name" value="panB"/>
    <property type="match status" value="1"/>
</dbReference>
<sequence length="271" mass="29181">MNYLKTSNRCAITVPGLADMRSRGEKIAMLTCYDASFATLCDQNGVDTLLIGDSLGNVLQGHRTTLSVTLRDIAYHTESVAKKTQIALIISDLPFGTYGTPQQAYHSAVELMRAGAQMVKLEGGAWLAETVRFLFERGIPVCTHLGLTPQSIHAFGGFKVQGRDKEAGKQLLEDAHQLENAGAQLMVLEAIPATLAEQVTLALSIPTIGIGAGPNCSGQVLVLHDLLGVYTEKRPRFVKNFIEGQPSIAAAVQAYVSAVKEARFPAPEHCF</sequence>
<evidence type="ECO:0000256" key="2">
    <source>
        <dbReference type="ARBA" id="ARBA00011424"/>
    </source>
</evidence>
<comment type="subunit">
    <text evidence="2 5">Homodecamer; pentamer of dimers.</text>
</comment>
<comment type="pathway">
    <text evidence="5">Cofactor biosynthesis; (R)-pantothenate biosynthesis; (R)-pantoate from 3-methyl-2-oxobutanoate: step 1/2.</text>
</comment>
<keyword evidence="5" id="KW-0479">Metal-binding</keyword>
<dbReference type="InterPro" id="IPR015813">
    <property type="entry name" value="Pyrv/PenolPyrv_kinase-like_dom"/>
</dbReference>
<keyword evidence="5" id="KW-0460">Magnesium</keyword>
<feature type="binding site" evidence="5">
    <location>
        <position position="92"/>
    </location>
    <ligand>
        <name>3-methyl-2-oxobutanoate</name>
        <dbReference type="ChEBI" id="CHEBI:11851"/>
    </ligand>
</feature>
<comment type="similarity">
    <text evidence="1 5">Belongs to the PanB family.</text>
</comment>
<proteinExistence type="inferred from homology"/>
<feature type="binding site" evidence="5">
    <location>
        <begin position="53"/>
        <end position="54"/>
    </location>
    <ligand>
        <name>3-methyl-2-oxobutanoate</name>
        <dbReference type="ChEBI" id="CHEBI:11851"/>
    </ligand>
</feature>
<comment type="cofactor">
    <cofactor evidence="5">
        <name>Mg(2+)</name>
        <dbReference type="ChEBI" id="CHEBI:18420"/>
    </cofactor>
    <text evidence="5">Binds 1 Mg(2+) ion per subunit.</text>
</comment>
<dbReference type="SUPFAM" id="SSF51621">
    <property type="entry name" value="Phosphoenolpyruvate/pyruvate domain"/>
    <property type="match status" value="1"/>
</dbReference>
<dbReference type="EC" id="2.1.2.11" evidence="5"/>
<comment type="function">
    <text evidence="5">Catalyzes the reversible reaction in which hydroxymethyl group from 5,10-methylenetetrahydrofolate is transferred onto alpha-ketoisovalerate to form ketopantoate.</text>
</comment>
<keyword evidence="4 5" id="KW-0808">Transferase</keyword>
<protein>
    <recommendedName>
        <fullName evidence="5">3-methyl-2-oxobutanoate hydroxymethyltransferase</fullName>
        <ecNumber evidence="5">2.1.2.11</ecNumber>
    </recommendedName>
    <alternativeName>
        <fullName evidence="5">Ketopantoate hydroxymethyltransferase</fullName>
        <shortName evidence="5">KPHMT</shortName>
    </alternativeName>
</protein>
<comment type="subcellular location">
    <subcellularLocation>
        <location evidence="5">Cytoplasm</location>
    </subcellularLocation>
</comment>
<evidence type="ECO:0000256" key="5">
    <source>
        <dbReference type="HAMAP-Rule" id="MF_00156"/>
    </source>
</evidence>